<keyword evidence="2" id="KW-1185">Reference proteome</keyword>
<dbReference type="EMBL" id="FUYM01000005">
    <property type="protein sequence ID" value="SKB69325.1"/>
    <property type="molecule type" value="Genomic_DNA"/>
</dbReference>
<reference evidence="2" key="1">
    <citation type="submission" date="2017-02" db="EMBL/GenBank/DDBJ databases">
        <authorList>
            <person name="Varghese N."/>
            <person name="Submissions S."/>
        </authorList>
    </citation>
    <scope>NUCLEOTIDE SEQUENCE [LARGE SCALE GENOMIC DNA]</scope>
    <source>
        <strain evidence="2">UM2</strain>
    </source>
</reference>
<name>A0A1T5DCB4_9SPHN</name>
<proteinExistence type="predicted"/>
<evidence type="ECO:0000313" key="1">
    <source>
        <dbReference type="EMBL" id="SKB69325.1"/>
    </source>
</evidence>
<gene>
    <name evidence="1" type="ORF">SAMN06295920_10583</name>
</gene>
<dbReference type="AlphaFoldDB" id="A0A1T5DCB4"/>
<accession>A0A1T5DCB4</accession>
<dbReference type="Proteomes" id="UP000189818">
    <property type="component" value="Unassembled WGS sequence"/>
</dbReference>
<organism evidence="1 2">
    <name type="scientific">Rhizorhabdus histidinilytica</name>
    <dbReference type="NCBI Taxonomy" id="439228"/>
    <lineage>
        <taxon>Bacteria</taxon>
        <taxon>Pseudomonadati</taxon>
        <taxon>Pseudomonadota</taxon>
        <taxon>Alphaproteobacteria</taxon>
        <taxon>Sphingomonadales</taxon>
        <taxon>Sphingomonadaceae</taxon>
        <taxon>Rhizorhabdus</taxon>
    </lineage>
</organism>
<dbReference type="STRING" id="439228.SAMN06295920_10583"/>
<dbReference type="RefSeq" id="WP_079648469.1">
    <property type="nucleotide sequence ID" value="NZ_FUYM01000005.1"/>
</dbReference>
<protein>
    <submittedName>
        <fullName evidence="1">Uncharacterized protein</fullName>
    </submittedName>
</protein>
<dbReference type="OrthoDB" id="7509904at2"/>
<sequence length="82" mass="9027">MLIDVFAGRDRRSATARGSFHFARSPRPGEQIEIDGVFLVVTRAWHRPDVHYPGPKFAILVDDRASRSEEAGPVHDAVGTSA</sequence>
<evidence type="ECO:0000313" key="2">
    <source>
        <dbReference type="Proteomes" id="UP000189818"/>
    </source>
</evidence>